<dbReference type="PROSITE" id="PS51186">
    <property type="entry name" value="GNAT"/>
    <property type="match status" value="1"/>
</dbReference>
<keyword evidence="3" id="KW-1185">Reference proteome</keyword>
<dbReference type="SUPFAM" id="SSF55729">
    <property type="entry name" value="Acyl-CoA N-acyltransferases (Nat)"/>
    <property type="match status" value="1"/>
</dbReference>
<dbReference type="InterPro" id="IPR051531">
    <property type="entry name" value="N-acetyltransferase"/>
</dbReference>
<evidence type="ECO:0000313" key="3">
    <source>
        <dbReference type="Proteomes" id="UP001315967"/>
    </source>
</evidence>
<dbReference type="EMBL" id="CP102453">
    <property type="protein sequence ID" value="UUX34675.1"/>
    <property type="molecule type" value="Genomic_DNA"/>
</dbReference>
<proteinExistence type="predicted"/>
<dbReference type="Proteomes" id="UP001315967">
    <property type="component" value="Chromosome"/>
</dbReference>
<sequence length="181" mass="21178">MNFQTERLQIRPILESDEAEIFAIHSDAETCRYMLHEPWTDATRAEAFSKRLKQNQLSQASPVTLAVVLDNQVIGELFVWYTEMKETVEIGYVFNRAFHGHGYAFEAIKALLERLFTDFSIHRVQANLDARNKASEKLCYRLGMRKEAHFLQDYWTKGEWTDSFVFGLLQEEFVSNKKIES</sequence>
<evidence type="ECO:0000313" key="2">
    <source>
        <dbReference type="EMBL" id="UUX34675.1"/>
    </source>
</evidence>
<gene>
    <name evidence="2" type="ORF">NRE15_03205</name>
</gene>
<organism evidence="2 3">
    <name type="scientific">Fundicoccus culcitae</name>
    <dbReference type="NCBI Taxonomy" id="2969821"/>
    <lineage>
        <taxon>Bacteria</taxon>
        <taxon>Bacillati</taxon>
        <taxon>Bacillota</taxon>
        <taxon>Bacilli</taxon>
        <taxon>Lactobacillales</taxon>
        <taxon>Aerococcaceae</taxon>
        <taxon>Fundicoccus</taxon>
    </lineage>
</organism>
<protein>
    <submittedName>
        <fullName evidence="2">GNAT family N-acetyltransferase</fullName>
    </submittedName>
</protein>
<feature type="domain" description="N-acetyltransferase" evidence="1">
    <location>
        <begin position="8"/>
        <end position="171"/>
    </location>
</feature>
<dbReference type="RefSeq" id="WP_313794176.1">
    <property type="nucleotide sequence ID" value="NZ_CP102453.1"/>
</dbReference>
<reference evidence="2 3" key="1">
    <citation type="submission" date="2022-08" db="EMBL/GenBank/DDBJ databases">
        <title>Aerococcaceae sp. nov isolated from spoiled eye mask.</title>
        <authorList>
            <person name="Zhou G."/>
            <person name="Xie X.-B."/>
            <person name="Shi Q.-S."/>
            <person name="Wang Y.-S."/>
            <person name="Wen X."/>
            <person name="Peng H."/>
            <person name="Yang X.-J."/>
            <person name="Tao H.-B."/>
            <person name="Huang X.-M."/>
        </authorList>
    </citation>
    <scope>NUCLEOTIDE SEQUENCE [LARGE SCALE GENOMIC DNA]</scope>
    <source>
        <strain evidence="3">DM20194951</strain>
    </source>
</reference>
<dbReference type="InterPro" id="IPR016181">
    <property type="entry name" value="Acyl_CoA_acyltransferase"/>
</dbReference>
<dbReference type="PANTHER" id="PTHR43792">
    <property type="entry name" value="GNAT FAMILY, PUTATIVE (AFU_ORTHOLOGUE AFUA_3G00765)-RELATED-RELATED"/>
    <property type="match status" value="1"/>
</dbReference>
<dbReference type="PANTHER" id="PTHR43792:SF1">
    <property type="entry name" value="N-ACETYLTRANSFERASE DOMAIN-CONTAINING PROTEIN"/>
    <property type="match status" value="1"/>
</dbReference>
<dbReference type="Gene3D" id="3.40.630.30">
    <property type="match status" value="1"/>
</dbReference>
<evidence type="ECO:0000259" key="1">
    <source>
        <dbReference type="PROSITE" id="PS51186"/>
    </source>
</evidence>
<accession>A0ABY5P7V2</accession>
<dbReference type="Pfam" id="PF13302">
    <property type="entry name" value="Acetyltransf_3"/>
    <property type="match status" value="1"/>
</dbReference>
<dbReference type="InterPro" id="IPR000182">
    <property type="entry name" value="GNAT_dom"/>
</dbReference>
<name>A0ABY5P7V2_9LACT</name>